<feature type="transmembrane region" description="Helical" evidence="1">
    <location>
        <begin position="43"/>
        <end position="66"/>
    </location>
</feature>
<keyword evidence="3" id="KW-1185">Reference proteome</keyword>
<keyword evidence="1" id="KW-0812">Transmembrane</keyword>
<dbReference type="EMBL" id="KV419410">
    <property type="protein sequence ID" value="KZS92488.1"/>
    <property type="molecule type" value="Genomic_DNA"/>
</dbReference>
<dbReference type="Gene3D" id="1.20.120.1630">
    <property type="match status" value="1"/>
</dbReference>
<dbReference type="Proteomes" id="UP000076722">
    <property type="component" value="Unassembled WGS sequence"/>
</dbReference>
<dbReference type="OrthoDB" id="201504at2759"/>
<dbReference type="PANTHER" id="PTHR32251">
    <property type="entry name" value="3-OXO-5-ALPHA-STEROID 4-DEHYDROGENASE"/>
    <property type="match status" value="1"/>
</dbReference>
<gene>
    <name evidence="2" type="ORF">SISNIDRAFT_455692</name>
</gene>
<dbReference type="PANTHER" id="PTHR32251:SF23">
    <property type="entry name" value="3-OXO-5-ALPHA-STEROID 4-DEHYDROGENASE (DUF1295)"/>
    <property type="match status" value="1"/>
</dbReference>
<dbReference type="Pfam" id="PF06966">
    <property type="entry name" value="DUF1295"/>
    <property type="match status" value="1"/>
</dbReference>
<dbReference type="InterPro" id="IPR010721">
    <property type="entry name" value="UstE-like"/>
</dbReference>
<evidence type="ECO:0000256" key="1">
    <source>
        <dbReference type="SAM" id="Phobius"/>
    </source>
</evidence>
<keyword evidence="1" id="KW-1133">Transmembrane helix</keyword>
<dbReference type="GO" id="GO:0016020">
    <property type="term" value="C:membrane"/>
    <property type="evidence" value="ECO:0007669"/>
    <property type="project" value="TreeGrafter"/>
</dbReference>
<proteinExistence type="predicted"/>
<accession>A0A164TM94</accession>
<feature type="transmembrane region" description="Helical" evidence="1">
    <location>
        <begin position="96"/>
        <end position="118"/>
    </location>
</feature>
<sequence>MAWTWIASLATGNVSQVDRVWTFLPLIYTSWFTFYPTLDSAPFLYRVHGVSSRAAMMFLLQSLWMFRLSYNTWRRGLFSLSEEDYRWAILRRKVPAWLFQIINLSFIVIIQNIILFMLGLPTYRVLVEENGPLSTPDYILFSLGIVTLALEFTADNQQWSFHDFKSSGELSGTQWPGANIQWTEHDRKRGFANRGLWAWSRHPNFACEQTFWIIQSLFPVLASNKLDPLSPDVVTPLWALVPSLTLCMLFWASTRFSESISLSKYPIEYSAYQARVAMFVPFVTPALKLYHSWRGDNERLERLIWEEPAKQD</sequence>
<organism evidence="2 3">
    <name type="scientific">Sistotremastrum niveocremeum HHB9708</name>
    <dbReference type="NCBI Taxonomy" id="1314777"/>
    <lineage>
        <taxon>Eukaryota</taxon>
        <taxon>Fungi</taxon>
        <taxon>Dikarya</taxon>
        <taxon>Basidiomycota</taxon>
        <taxon>Agaricomycotina</taxon>
        <taxon>Agaricomycetes</taxon>
        <taxon>Sistotremastrales</taxon>
        <taxon>Sistotremastraceae</taxon>
        <taxon>Sertulicium</taxon>
        <taxon>Sertulicium niveocremeum</taxon>
    </lineage>
</organism>
<keyword evidence="1" id="KW-0472">Membrane</keyword>
<evidence type="ECO:0000313" key="3">
    <source>
        <dbReference type="Proteomes" id="UP000076722"/>
    </source>
</evidence>
<name>A0A164TM94_9AGAM</name>
<evidence type="ECO:0000313" key="2">
    <source>
        <dbReference type="EMBL" id="KZS92488.1"/>
    </source>
</evidence>
<reference evidence="2 3" key="1">
    <citation type="journal article" date="2016" name="Mol. Biol. Evol.">
        <title>Comparative Genomics of Early-Diverging Mushroom-Forming Fungi Provides Insights into the Origins of Lignocellulose Decay Capabilities.</title>
        <authorList>
            <person name="Nagy L.G."/>
            <person name="Riley R."/>
            <person name="Tritt A."/>
            <person name="Adam C."/>
            <person name="Daum C."/>
            <person name="Floudas D."/>
            <person name="Sun H."/>
            <person name="Yadav J.S."/>
            <person name="Pangilinan J."/>
            <person name="Larsson K.H."/>
            <person name="Matsuura K."/>
            <person name="Barry K."/>
            <person name="Labutti K."/>
            <person name="Kuo R."/>
            <person name="Ohm R.A."/>
            <person name="Bhattacharya S.S."/>
            <person name="Shirouzu T."/>
            <person name="Yoshinaga Y."/>
            <person name="Martin F.M."/>
            <person name="Grigoriev I.V."/>
            <person name="Hibbett D.S."/>
        </authorList>
    </citation>
    <scope>NUCLEOTIDE SEQUENCE [LARGE SCALE GENOMIC DNA]</scope>
    <source>
        <strain evidence="2 3">HHB9708</strain>
    </source>
</reference>
<dbReference type="AlphaFoldDB" id="A0A164TM94"/>
<protein>
    <submittedName>
        <fullName evidence="2">DUF1295-domain-containing protein</fullName>
    </submittedName>
</protein>